<evidence type="ECO:0000256" key="7">
    <source>
        <dbReference type="ARBA" id="ARBA00022777"/>
    </source>
</evidence>
<dbReference type="eggNOG" id="COG5000">
    <property type="taxonomic scope" value="Bacteria"/>
</dbReference>
<dbReference type="GO" id="GO:0016020">
    <property type="term" value="C:membrane"/>
    <property type="evidence" value="ECO:0007669"/>
    <property type="project" value="UniProtKB-SubCell"/>
</dbReference>
<dbReference type="PATRIC" id="fig|1121098.3.peg.2040"/>
<accession>U6RDP9</accession>
<name>U6RDP9_9BACT</name>
<dbReference type="InterPro" id="IPR005467">
    <property type="entry name" value="His_kinase_dom"/>
</dbReference>
<dbReference type="GeneID" id="60062039"/>
<dbReference type="SMART" id="SM00091">
    <property type="entry name" value="PAS"/>
    <property type="match status" value="1"/>
</dbReference>
<feature type="coiled-coil region" evidence="10">
    <location>
        <begin position="89"/>
        <end position="116"/>
    </location>
</feature>
<dbReference type="SUPFAM" id="SSF55874">
    <property type="entry name" value="ATPase domain of HSP90 chaperone/DNA topoisomerase II/histidine kinase"/>
    <property type="match status" value="1"/>
</dbReference>
<evidence type="ECO:0000256" key="5">
    <source>
        <dbReference type="ARBA" id="ARBA00022679"/>
    </source>
</evidence>
<evidence type="ECO:0000256" key="8">
    <source>
        <dbReference type="ARBA" id="ARBA00022840"/>
    </source>
</evidence>
<dbReference type="Proteomes" id="UP000017831">
    <property type="component" value="Unassembled WGS sequence"/>
</dbReference>
<dbReference type="PANTHER" id="PTHR43065">
    <property type="entry name" value="SENSOR HISTIDINE KINASE"/>
    <property type="match status" value="1"/>
</dbReference>
<keyword evidence="7" id="KW-0418">Kinase</keyword>
<dbReference type="EMBL" id="AQHY01000025">
    <property type="protein sequence ID" value="EOA54615.1"/>
    <property type="molecule type" value="Genomic_DNA"/>
</dbReference>
<dbReference type="InterPro" id="IPR035965">
    <property type="entry name" value="PAS-like_dom_sf"/>
</dbReference>
<evidence type="ECO:0000256" key="9">
    <source>
        <dbReference type="ARBA" id="ARBA00023012"/>
    </source>
</evidence>
<dbReference type="InterPro" id="IPR003594">
    <property type="entry name" value="HATPase_dom"/>
</dbReference>
<dbReference type="PROSITE" id="PS50885">
    <property type="entry name" value="HAMP"/>
    <property type="match status" value="1"/>
</dbReference>
<comment type="catalytic activity">
    <reaction evidence="1">
        <text>ATP + protein L-histidine = ADP + protein N-phospho-L-histidine.</text>
        <dbReference type="EC" id="2.7.13.3"/>
    </reaction>
</comment>
<dbReference type="SMART" id="SM00387">
    <property type="entry name" value="HATPase_c"/>
    <property type="match status" value="1"/>
</dbReference>
<evidence type="ECO:0000256" key="11">
    <source>
        <dbReference type="SAM" id="Phobius"/>
    </source>
</evidence>
<dbReference type="GO" id="GO:0000160">
    <property type="term" value="P:phosphorelay signal transduction system"/>
    <property type="evidence" value="ECO:0007669"/>
    <property type="project" value="UniProtKB-KW"/>
</dbReference>
<dbReference type="PANTHER" id="PTHR43065:SF10">
    <property type="entry name" value="PEROXIDE STRESS-ACTIVATED HISTIDINE KINASE MAK3"/>
    <property type="match status" value="1"/>
</dbReference>
<dbReference type="GO" id="GO:0004673">
    <property type="term" value="F:protein histidine kinase activity"/>
    <property type="evidence" value="ECO:0007669"/>
    <property type="project" value="UniProtKB-EC"/>
</dbReference>
<dbReference type="HOGENOM" id="CLU_000445_114_4_10"/>
<dbReference type="Pfam" id="PF00672">
    <property type="entry name" value="HAMP"/>
    <property type="match status" value="1"/>
</dbReference>
<evidence type="ECO:0000256" key="2">
    <source>
        <dbReference type="ARBA" id="ARBA00004370"/>
    </source>
</evidence>
<comment type="subcellular location">
    <subcellularLocation>
        <location evidence="2">Membrane</location>
    </subcellularLocation>
</comment>
<dbReference type="OrthoDB" id="1931120at2"/>
<dbReference type="PROSITE" id="PS50109">
    <property type="entry name" value="HIS_KIN"/>
    <property type="match status" value="1"/>
</dbReference>
<dbReference type="Pfam" id="PF02518">
    <property type="entry name" value="HATPase_c"/>
    <property type="match status" value="1"/>
</dbReference>
<proteinExistence type="predicted"/>
<evidence type="ECO:0000313" key="14">
    <source>
        <dbReference type="EMBL" id="EOA54615.1"/>
    </source>
</evidence>
<dbReference type="SMART" id="SM00304">
    <property type="entry name" value="HAMP"/>
    <property type="match status" value="1"/>
</dbReference>
<protein>
    <recommendedName>
        <fullName evidence="3">histidine kinase</fullName>
        <ecNumber evidence="3">2.7.13.3</ecNumber>
    </recommendedName>
</protein>
<feature type="transmembrane region" description="Helical" evidence="11">
    <location>
        <begin position="32"/>
        <end position="51"/>
    </location>
</feature>
<keyword evidence="11" id="KW-1133">Transmembrane helix</keyword>
<evidence type="ECO:0000256" key="1">
    <source>
        <dbReference type="ARBA" id="ARBA00000085"/>
    </source>
</evidence>
<keyword evidence="6" id="KW-0547">Nucleotide-binding</keyword>
<feature type="domain" description="HAMP" evidence="13">
    <location>
        <begin position="52"/>
        <end position="104"/>
    </location>
</feature>
<dbReference type="PRINTS" id="PR00344">
    <property type="entry name" value="BCTRLSENSOR"/>
</dbReference>
<keyword evidence="10" id="KW-0175">Coiled coil</keyword>
<evidence type="ECO:0000259" key="13">
    <source>
        <dbReference type="PROSITE" id="PS50885"/>
    </source>
</evidence>
<dbReference type="EC" id="2.7.13.3" evidence="3"/>
<dbReference type="SUPFAM" id="SSF55785">
    <property type="entry name" value="PYP-like sensor domain (PAS domain)"/>
    <property type="match status" value="1"/>
</dbReference>
<dbReference type="CDD" id="cd00130">
    <property type="entry name" value="PAS"/>
    <property type="match status" value="1"/>
</dbReference>
<evidence type="ECO:0000256" key="4">
    <source>
        <dbReference type="ARBA" id="ARBA00022553"/>
    </source>
</evidence>
<dbReference type="Gene3D" id="3.30.565.10">
    <property type="entry name" value="Histidine kinase-like ATPase, C-terminal domain"/>
    <property type="match status" value="1"/>
</dbReference>
<feature type="transmembrane region" description="Helical" evidence="11">
    <location>
        <begin position="5"/>
        <end position="26"/>
    </location>
</feature>
<organism evidence="14 15">
    <name type="scientific">Phocaeicola massiliensis B84634 = Timone 84634 = DSM 17679 = JCM 13223</name>
    <dbReference type="NCBI Taxonomy" id="1121098"/>
    <lineage>
        <taxon>Bacteria</taxon>
        <taxon>Pseudomonadati</taxon>
        <taxon>Bacteroidota</taxon>
        <taxon>Bacteroidia</taxon>
        <taxon>Bacteroidales</taxon>
        <taxon>Bacteroidaceae</taxon>
        <taxon>Phocaeicola</taxon>
    </lineage>
</organism>
<dbReference type="GO" id="GO:0005524">
    <property type="term" value="F:ATP binding"/>
    <property type="evidence" value="ECO:0007669"/>
    <property type="project" value="UniProtKB-KW"/>
</dbReference>
<evidence type="ECO:0000256" key="6">
    <source>
        <dbReference type="ARBA" id="ARBA00022741"/>
    </source>
</evidence>
<keyword evidence="15" id="KW-1185">Reference proteome</keyword>
<dbReference type="InterPro" id="IPR003660">
    <property type="entry name" value="HAMP_dom"/>
</dbReference>
<feature type="transmembrane region" description="Helical" evidence="11">
    <location>
        <begin position="112"/>
        <end position="129"/>
    </location>
</feature>
<keyword evidence="11" id="KW-0472">Membrane</keyword>
<dbReference type="AlphaFoldDB" id="U6RDP9"/>
<evidence type="ECO:0000256" key="3">
    <source>
        <dbReference type="ARBA" id="ARBA00012438"/>
    </source>
</evidence>
<dbReference type="RefSeq" id="WP_005940417.1">
    <property type="nucleotide sequence ID" value="NZ_KB890342.1"/>
</dbReference>
<feature type="domain" description="Histidine kinase" evidence="12">
    <location>
        <begin position="227"/>
        <end position="433"/>
    </location>
</feature>
<sequence>MKLKFFFFILSLLLVAVWGVLLVLSFKERGMLFYMVEGIITFSLIFLIFFYRKVIKPLDTIGNGMDLLREQDFSSRLTPVGQKEADRIVLVFNRMMEQLKDERLRLREQNHFLDLLVSVSPMGLIILTLDGHVSMINAAALRYLDYVTDDEVKGRLLCELTSPLAEEIERIPKDASKTVRLSDSMIYRCSRLSFVDRGFAHPFILIESLTSEVVKAEKKAYEKVIRMIAHEVNNTVAGITSTLDTVDGALECMDDTEDLREVMKVCVDRCYSMSRFITNFANVVKIPEPQLQLVSLNDRVAACKMFMETVCRNRNITLHLTLCDENPHVRMDTSLFEQVLVNIIKNAAESIGEEGNIFIRTSVFPTMLEIADTGAGISKEVEAKLFSPFFSTKPNGQGIGLIFIREVLMKHGCTFSLRTYSDGLTRFRIRFSA</sequence>
<keyword evidence="8" id="KW-0067">ATP-binding</keyword>
<dbReference type="Gene3D" id="3.30.450.20">
    <property type="entry name" value="PAS domain"/>
    <property type="match status" value="1"/>
</dbReference>
<reference evidence="14 15" key="1">
    <citation type="submission" date="2013-04" db="EMBL/GenBank/DDBJ databases">
        <title>The Genome Sequence of Bacteroides massiliensis DSM 17679.</title>
        <authorList>
            <consortium name="The Broad Institute Genomics Platform"/>
            <person name="Earl A."/>
            <person name="Ward D."/>
            <person name="Feldgarden M."/>
            <person name="Gevers D."/>
            <person name="Martens E."/>
            <person name="Fenner L."/>
            <person name="Roux V."/>
            <person name="Mallet M.N."/>
            <person name="Raoult D."/>
            <person name="Walker B."/>
            <person name="Young S."/>
            <person name="Zeng Q."/>
            <person name="Gargeya S."/>
            <person name="Fitzgerald M."/>
            <person name="Haas B."/>
            <person name="Abouelleil A."/>
            <person name="Allen A.W."/>
            <person name="Alvarado L."/>
            <person name="Arachchi H.M."/>
            <person name="Berlin A.M."/>
            <person name="Chapman S.B."/>
            <person name="Gainer-Dewar J."/>
            <person name="Goldberg J."/>
            <person name="Griggs A."/>
            <person name="Gujja S."/>
            <person name="Hansen M."/>
            <person name="Howarth C."/>
            <person name="Imamovic A."/>
            <person name="Ireland A."/>
            <person name="Larimer J."/>
            <person name="McCowan C."/>
            <person name="Murphy C."/>
            <person name="Pearson M."/>
            <person name="Poon T.W."/>
            <person name="Priest M."/>
            <person name="Roberts A."/>
            <person name="Saif S."/>
            <person name="Shea T."/>
            <person name="Sisk P."/>
            <person name="Sykes S."/>
            <person name="Wortman J."/>
            <person name="Nusbaum C."/>
            <person name="Birren B."/>
        </authorList>
    </citation>
    <scope>NUCLEOTIDE SEQUENCE [LARGE SCALE GENOMIC DNA]</scope>
    <source>
        <strain evidence="15">B84634 / Timone 84634 / DSM 17679 / JCM 13223</strain>
    </source>
</reference>
<gene>
    <name evidence="14" type="ORF">HMPREF1534_02008</name>
</gene>
<dbReference type="Gene3D" id="1.10.287.130">
    <property type="match status" value="1"/>
</dbReference>
<keyword evidence="5" id="KW-0808">Transferase</keyword>
<keyword evidence="4" id="KW-0597">Phosphoprotein</keyword>
<dbReference type="InterPro" id="IPR036890">
    <property type="entry name" value="HATPase_C_sf"/>
</dbReference>
<evidence type="ECO:0000256" key="10">
    <source>
        <dbReference type="SAM" id="Coils"/>
    </source>
</evidence>
<comment type="caution">
    <text evidence="14">The sequence shown here is derived from an EMBL/GenBank/DDBJ whole genome shotgun (WGS) entry which is preliminary data.</text>
</comment>
<dbReference type="CDD" id="cd06225">
    <property type="entry name" value="HAMP"/>
    <property type="match status" value="1"/>
</dbReference>
<keyword evidence="9" id="KW-0902">Two-component regulatory system</keyword>
<dbReference type="InterPro" id="IPR004358">
    <property type="entry name" value="Sig_transdc_His_kin-like_C"/>
</dbReference>
<dbReference type="STRING" id="1121098.HMPREF1534_02008"/>
<evidence type="ECO:0000313" key="15">
    <source>
        <dbReference type="Proteomes" id="UP000017831"/>
    </source>
</evidence>
<keyword evidence="11" id="KW-0812">Transmembrane</keyword>
<dbReference type="InterPro" id="IPR000014">
    <property type="entry name" value="PAS"/>
</dbReference>
<evidence type="ECO:0000259" key="12">
    <source>
        <dbReference type="PROSITE" id="PS50109"/>
    </source>
</evidence>